<proteinExistence type="predicted"/>
<sequence>MKIFFSTKSKSTQLFIYYVGDELSGTKIALFVSLDLTININF</sequence>
<reference evidence="1 2" key="1">
    <citation type="submission" date="2021-06" db="EMBL/GenBank/DDBJ databases">
        <authorList>
            <person name="Kallberg Y."/>
            <person name="Tangrot J."/>
            <person name="Rosling A."/>
        </authorList>
    </citation>
    <scope>NUCLEOTIDE SEQUENCE [LARGE SCALE GENOMIC DNA]</scope>
    <source>
        <strain evidence="1 2">120-4 pot B 10/14</strain>
    </source>
</reference>
<accession>A0ABN7UG38</accession>
<keyword evidence="2" id="KW-1185">Reference proteome</keyword>
<comment type="caution">
    <text evidence="1">The sequence shown here is derived from an EMBL/GenBank/DDBJ whole genome shotgun (WGS) entry which is preliminary data.</text>
</comment>
<dbReference type="Proteomes" id="UP000789901">
    <property type="component" value="Unassembled WGS sequence"/>
</dbReference>
<evidence type="ECO:0000313" key="1">
    <source>
        <dbReference type="EMBL" id="CAG8588325.1"/>
    </source>
</evidence>
<name>A0ABN7UG38_GIGMA</name>
<evidence type="ECO:0000313" key="2">
    <source>
        <dbReference type="Proteomes" id="UP000789901"/>
    </source>
</evidence>
<gene>
    <name evidence="1" type="ORF">GMARGA_LOCUS6285</name>
</gene>
<organism evidence="1 2">
    <name type="scientific">Gigaspora margarita</name>
    <dbReference type="NCBI Taxonomy" id="4874"/>
    <lineage>
        <taxon>Eukaryota</taxon>
        <taxon>Fungi</taxon>
        <taxon>Fungi incertae sedis</taxon>
        <taxon>Mucoromycota</taxon>
        <taxon>Glomeromycotina</taxon>
        <taxon>Glomeromycetes</taxon>
        <taxon>Diversisporales</taxon>
        <taxon>Gigasporaceae</taxon>
        <taxon>Gigaspora</taxon>
    </lineage>
</organism>
<protein>
    <submittedName>
        <fullName evidence="1">44244_t:CDS:1</fullName>
    </submittedName>
</protein>
<dbReference type="EMBL" id="CAJVQB010002822">
    <property type="protein sequence ID" value="CAG8588325.1"/>
    <property type="molecule type" value="Genomic_DNA"/>
</dbReference>